<dbReference type="HAMAP" id="MF_00336">
    <property type="entry name" value="BioD"/>
    <property type="match status" value="1"/>
</dbReference>
<comment type="caution">
    <text evidence="2">Lacks conserved residue(s) required for the propagation of feature annotation.</text>
</comment>
<dbReference type="PIRSF" id="PIRSF006755">
    <property type="entry name" value="DTB_synth"/>
    <property type="match status" value="1"/>
</dbReference>
<dbReference type="SUPFAM" id="SSF52540">
    <property type="entry name" value="P-loop containing nucleoside triphosphate hydrolases"/>
    <property type="match status" value="1"/>
</dbReference>
<organism evidence="3">
    <name type="scientific">Singulisphaera sp. Ch08</name>
    <dbReference type="NCBI Taxonomy" id="3120278"/>
    <lineage>
        <taxon>Bacteria</taxon>
        <taxon>Pseudomonadati</taxon>
        <taxon>Planctomycetota</taxon>
        <taxon>Planctomycetia</taxon>
        <taxon>Isosphaerales</taxon>
        <taxon>Isosphaeraceae</taxon>
        <taxon>Singulisphaera</taxon>
    </lineage>
</organism>
<feature type="binding site" evidence="2">
    <location>
        <position position="122"/>
    </location>
    <ligand>
        <name>Mg(2+)</name>
        <dbReference type="ChEBI" id="CHEBI:18420"/>
    </ligand>
</feature>
<feature type="binding site" evidence="2">
    <location>
        <begin position="122"/>
        <end position="125"/>
    </location>
    <ligand>
        <name>ATP</name>
        <dbReference type="ChEBI" id="CHEBI:30616"/>
    </ligand>
</feature>
<accession>A0AAU7C719</accession>
<evidence type="ECO:0000313" key="3">
    <source>
        <dbReference type="EMBL" id="XBH00767.1"/>
    </source>
</evidence>
<dbReference type="Gene3D" id="3.40.50.300">
    <property type="entry name" value="P-loop containing nucleotide triphosphate hydrolases"/>
    <property type="match status" value="1"/>
</dbReference>
<comment type="catalytic activity">
    <reaction evidence="2">
        <text>(7R,8S)-7,8-diammoniononanoate + CO2 + ATP = (4R,5S)-dethiobiotin + ADP + phosphate + 3 H(+)</text>
        <dbReference type="Rhea" id="RHEA:15805"/>
        <dbReference type="ChEBI" id="CHEBI:15378"/>
        <dbReference type="ChEBI" id="CHEBI:16526"/>
        <dbReference type="ChEBI" id="CHEBI:30616"/>
        <dbReference type="ChEBI" id="CHEBI:43474"/>
        <dbReference type="ChEBI" id="CHEBI:149469"/>
        <dbReference type="ChEBI" id="CHEBI:149473"/>
        <dbReference type="ChEBI" id="CHEBI:456216"/>
        <dbReference type="EC" id="6.3.3.3"/>
    </reaction>
</comment>
<dbReference type="GO" id="GO:0004141">
    <property type="term" value="F:dethiobiotin synthase activity"/>
    <property type="evidence" value="ECO:0007669"/>
    <property type="project" value="UniProtKB-UniRule"/>
</dbReference>
<dbReference type="RefSeq" id="WP_406693438.1">
    <property type="nucleotide sequence ID" value="NZ_CP155447.1"/>
</dbReference>
<comment type="function">
    <text evidence="2">Catalyzes a mechanistically unusual reaction, the ATP-dependent insertion of CO2 between the N7 and N8 nitrogen atoms of 7,8-diaminopelargonic acid (DAPA, also called 7,8-diammoniononanoate) to form a ureido ring.</text>
</comment>
<dbReference type="GO" id="GO:0005829">
    <property type="term" value="C:cytosol"/>
    <property type="evidence" value="ECO:0007669"/>
    <property type="project" value="TreeGrafter"/>
</dbReference>
<dbReference type="GO" id="GO:0005524">
    <property type="term" value="F:ATP binding"/>
    <property type="evidence" value="ECO:0007669"/>
    <property type="project" value="UniProtKB-UniRule"/>
</dbReference>
<keyword evidence="2" id="KW-0479">Metal-binding</keyword>
<evidence type="ECO:0000256" key="1">
    <source>
        <dbReference type="ARBA" id="ARBA00022756"/>
    </source>
</evidence>
<comment type="subunit">
    <text evidence="2">Homodimer.</text>
</comment>
<evidence type="ECO:0000256" key="2">
    <source>
        <dbReference type="HAMAP-Rule" id="MF_00336"/>
    </source>
</evidence>
<comment type="similarity">
    <text evidence="2">Belongs to the dethiobiotin synthetase family.</text>
</comment>
<dbReference type="NCBIfam" id="TIGR00347">
    <property type="entry name" value="bioD"/>
    <property type="match status" value="1"/>
</dbReference>
<dbReference type="GO" id="GO:0000287">
    <property type="term" value="F:magnesium ion binding"/>
    <property type="evidence" value="ECO:0007669"/>
    <property type="project" value="UniProtKB-UniRule"/>
</dbReference>
<gene>
    <name evidence="2 3" type="primary">bioD</name>
    <name evidence="3" type="ORF">V5E97_20650</name>
</gene>
<feature type="binding site" evidence="2">
    <location>
        <begin position="182"/>
        <end position="183"/>
    </location>
    <ligand>
        <name>ATP</name>
        <dbReference type="ChEBI" id="CHEBI:30616"/>
    </ligand>
</feature>
<keyword evidence="2" id="KW-0067">ATP-binding</keyword>
<dbReference type="AlphaFoldDB" id="A0AAU7C719"/>
<dbReference type="PANTHER" id="PTHR43210:SF5">
    <property type="entry name" value="DETHIOBIOTIN SYNTHETASE"/>
    <property type="match status" value="1"/>
</dbReference>
<dbReference type="EC" id="6.3.3.3" evidence="2"/>
<keyword evidence="2 3" id="KW-0436">Ligase</keyword>
<name>A0AAU7C719_9BACT</name>
<comment type="subcellular location">
    <subcellularLocation>
        <location evidence="2">Cytoplasm</location>
    </subcellularLocation>
</comment>
<reference evidence="3" key="1">
    <citation type="submission" date="2024-05" db="EMBL/GenBank/DDBJ databases">
        <title>Planctomycetes of the genus Singulisphaera possess chitinolytic capabilities.</title>
        <authorList>
            <person name="Ivanova A."/>
        </authorList>
    </citation>
    <scope>NUCLEOTIDE SEQUENCE</scope>
    <source>
        <strain evidence="3">Ch08T</strain>
    </source>
</reference>
<sequence>MTIPPGLFVVGTDTGVGKTRVAAAIARILTGQGRRVGVLKPVATGAVRRGEGWECEDGEALIRAVGGSIPLERVVPLVFEEPLAPSVAARRLGTPLSPDKVLQGVRDALGWWSERADVMVVEGVGGFLAPLADRMTVADLAKALDYPLLIVARRGLGTLNHTLMTVECAQRRGLRVAGIVLNRSEPGVEGADLAEATNAEELARHVGPIGILGELPYELDEEAFAIALASMEWYDRSERPRYRELFAEGATPG</sequence>
<comment type="pathway">
    <text evidence="2">Cofactor biosynthesis; biotin biosynthesis; biotin from 7,8-diaminononanoate: step 1/2.</text>
</comment>
<dbReference type="InterPro" id="IPR027417">
    <property type="entry name" value="P-loop_NTPase"/>
</dbReference>
<dbReference type="Pfam" id="PF13500">
    <property type="entry name" value="AAA_26"/>
    <property type="match status" value="1"/>
</dbReference>
<keyword evidence="2" id="KW-0547">Nucleotide-binding</keyword>
<protein>
    <recommendedName>
        <fullName evidence="2">ATP-dependent dethiobiotin synthetase BioD</fullName>
        <ecNumber evidence="2">6.3.3.3</ecNumber>
    </recommendedName>
    <alternativeName>
        <fullName evidence="2">DTB synthetase</fullName>
        <shortName evidence="2">DTBS</shortName>
    </alternativeName>
    <alternativeName>
        <fullName evidence="2">Dethiobiotin synthase</fullName>
    </alternativeName>
</protein>
<feature type="binding site" evidence="2">
    <location>
        <position position="19"/>
    </location>
    <ligand>
        <name>Mg(2+)</name>
        <dbReference type="ChEBI" id="CHEBI:18420"/>
    </ligand>
</feature>
<dbReference type="CDD" id="cd03109">
    <property type="entry name" value="DTBS"/>
    <property type="match status" value="1"/>
</dbReference>
<keyword evidence="2" id="KW-0460">Magnesium</keyword>
<dbReference type="GO" id="GO:0009102">
    <property type="term" value="P:biotin biosynthetic process"/>
    <property type="evidence" value="ECO:0007669"/>
    <property type="project" value="UniProtKB-UniRule"/>
</dbReference>
<dbReference type="PANTHER" id="PTHR43210">
    <property type="entry name" value="DETHIOBIOTIN SYNTHETASE"/>
    <property type="match status" value="1"/>
</dbReference>
<comment type="cofactor">
    <cofactor evidence="2">
        <name>Mg(2+)</name>
        <dbReference type="ChEBI" id="CHEBI:18420"/>
    </cofactor>
</comment>
<dbReference type="EMBL" id="CP155447">
    <property type="protein sequence ID" value="XBH00767.1"/>
    <property type="molecule type" value="Genomic_DNA"/>
</dbReference>
<keyword evidence="2" id="KW-0963">Cytoplasm</keyword>
<feature type="active site" evidence="2">
    <location>
        <position position="40"/>
    </location>
</feature>
<dbReference type="InterPro" id="IPR004472">
    <property type="entry name" value="DTB_synth_BioD"/>
</dbReference>
<proteinExistence type="inferred from homology"/>
<keyword evidence="1 2" id="KW-0093">Biotin biosynthesis</keyword>
<feature type="binding site" evidence="2">
    <location>
        <position position="44"/>
    </location>
    <ligand>
        <name>substrate</name>
    </ligand>
</feature>